<name>A0A0J9X8V3_GEOCN</name>
<feature type="compositionally biased region" description="Low complexity" evidence="1">
    <location>
        <begin position="379"/>
        <end position="400"/>
    </location>
</feature>
<feature type="compositionally biased region" description="Polar residues" evidence="1">
    <location>
        <begin position="296"/>
        <end position="311"/>
    </location>
</feature>
<organism evidence="2 3">
    <name type="scientific">Geotrichum candidum</name>
    <name type="common">Oospora lactis</name>
    <name type="synonym">Dipodascus geotrichum</name>
    <dbReference type="NCBI Taxonomy" id="1173061"/>
    <lineage>
        <taxon>Eukaryota</taxon>
        <taxon>Fungi</taxon>
        <taxon>Dikarya</taxon>
        <taxon>Ascomycota</taxon>
        <taxon>Saccharomycotina</taxon>
        <taxon>Dipodascomycetes</taxon>
        <taxon>Dipodascales</taxon>
        <taxon>Dipodascaceae</taxon>
        <taxon>Geotrichum</taxon>
    </lineage>
</organism>
<dbReference type="OrthoDB" id="4091210at2759"/>
<evidence type="ECO:0000313" key="3">
    <source>
        <dbReference type="Proteomes" id="UP000242525"/>
    </source>
</evidence>
<reference evidence="2" key="1">
    <citation type="submission" date="2014-03" db="EMBL/GenBank/DDBJ databases">
        <authorList>
            <person name="Casaregola S."/>
        </authorList>
    </citation>
    <scope>NUCLEOTIDE SEQUENCE [LARGE SCALE GENOMIC DNA]</scope>
    <source>
        <strain evidence="2">CLIB 918</strain>
    </source>
</reference>
<feature type="region of interest" description="Disordered" evidence="1">
    <location>
        <begin position="265"/>
        <end position="317"/>
    </location>
</feature>
<feature type="region of interest" description="Disordered" evidence="1">
    <location>
        <begin position="353"/>
        <end position="431"/>
    </location>
</feature>
<evidence type="ECO:0000313" key="2">
    <source>
        <dbReference type="EMBL" id="CDO53660.1"/>
    </source>
</evidence>
<evidence type="ECO:0000256" key="1">
    <source>
        <dbReference type="SAM" id="MobiDB-lite"/>
    </source>
</evidence>
<dbReference type="AlphaFoldDB" id="A0A0J9X8V3"/>
<sequence>MSVMSAVALSDPLNDGTHSNIHTGHMLSSETALAAELDTEDHVMTILHSESLQYQDVEALVVGLNPQRSQDILMSYRILSTLTQYLEETNSWTFCLLNNYDFQTHVRQFDLDVAIVVGKRAEHLLAEIYAWNIPRLKKMVSSFSAYYSDEATILTVIIFRIVSKYSDLEFTLQLALSRATLIKIHYEMTGLFSKLPGENETNTKNGKQHADLVSAYRQFVTQLLSEIESSPFESVQQELFQVVRDLSSMFSKFSDSQMFKSLEGPEYDSFYDNPQAPPVPSSSRLPPLAENDYPEVNSSAPYPKPNHNSQNNHRRTFSNSTMFSATTAASARTTISEELPAMMQAFEAAKKREEYTKMHSTPPETPIRATGGFNGNHKSPTSPSSSQSVMSSPTSTTSTTNIRSQNQPWSSASTVSHSRKSVSPPSVAGSLGSAMVVKPQEPPAEGNMQVKMISNRMMILVDGKYIDMQEWAEKVNSNTQPHHMPMPIPTIHGPASPAPSVASSTAPGAAGAPANFGLATLFQPWLRPAVTNKPIVIDDPSSDNNKQQLVVKKDKRLAKAQSIDNILAKQNGNKPTSTLDLLRSSSMPVKTNNTTAPTLNGFAAANRIPGGKLGVPAAATTTASGFPAVGATVGAPTAMGGSWIKSMLGKAEDQFEKNYKTNMEF</sequence>
<dbReference type="Proteomes" id="UP000242525">
    <property type="component" value="Unassembled WGS sequence"/>
</dbReference>
<dbReference type="STRING" id="1173061.A0A0J9X8V3"/>
<dbReference type="EMBL" id="CCBN010000005">
    <property type="protein sequence ID" value="CDO53660.1"/>
    <property type="molecule type" value="Genomic_DNA"/>
</dbReference>
<accession>A0A0J9X8V3</accession>
<proteinExistence type="predicted"/>
<keyword evidence="3" id="KW-1185">Reference proteome</keyword>
<gene>
    <name evidence="2" type="ORF">BN980_GECA05s05125g</name>
</gene>
<protein>
    <submittedName>
        <fullName evidence="2">Uncharacterized protein</fullName>
    </submittedName>
</protein>
<feature type="compositionally biased region" description="Polar residues" evidence="1">
    <location>
        <begin position="401"/>
        <end position="424"/>
    </location>
</feature>
<comment type="caution">
    <text evidence="2">The sequence shown here is derived from an EMBL/GenBank/DDBJ whole genome shotgun (WGS) entry which is preliminary data.</text>
</comment>